<protein>
    <submittedName>
        <fullName evidence="1">Uncharacterized protein</fullName>
    </submittedName>
</protein>
<dbReference type="AlphaFoldDB" id="A0A9P6HA14"/>
<accession>A0A9P6HA14</accession>
<proteinExistence type="predicted"/>
<sequence length="347" mass="39702">MTHRALVDTGLVARFFGIGLVPKNHDPVSKNYDLFHTIMQLPAPFTDSEEKWRAARLTIHGAYKWDEWMPYVGDPQHILDFLNHHFELAAVGGPNQDEPIQNALRALAYAYGPDTLDALNKFDPTDPSFVRGILYVFQSDRPFELRKAALFFLALIGDKWFNAPDPIMDPDQMRSLYEDWSSAVGDIEHTSDVQNVILTVLLGMINSQNWRPYIAPKDWNLLQYIASVPDDSQPLKRCLDNSELIDAISEVENPHARVLWLEILWLKYGELIPEIQERLQEVAREVAMRGEADFNTWLSAVESELGNTEDALMQYDALSTDPVFIAKRIKVDSLVQARRILLALRNR</sequence>
<organism evidence="1 2">
    <name type="scientific">Thelephora terrestris</name>
    <dbReference type="NCBI Taxonomy" id="56493"/>
    <lineage>
        <taxon>Eukaryota</taxon>
        <taxon>Fungi</taxon>
        <taxon>Dikarya</taxon>
        <taxon>Basidiomycota</taxon>
        <taxon>Agaricomycotina</taxon>
        <taxon>Agaricomycetes</taxon>
        <taxon>Thelephorales</taxon>
        <taxon>Thelephoraceae</taxon>
        <taxon>Thelephora</taxon>
    </lineage>
</organism>
<evidence type="ECO:0000313" key="1">
    <source>
        <dbReference type="EMBL" id="KAF9782344.1"/>
    </source>
</evidence>
<keyword evidence="2" id="KW-1185">Reference proteome</keyword>
<gene>
    <name evidence="1" type="ORF">BJ322DRAFT_215073</name>
</gene>
<name>A0A9P6HA14_9AGAM</name>
<reference evidence="1" key="2">
    <citation type="submission" date="2020-11" db="EMBL/GenBank/DDBJ databases">
        <authorList>
            <consortium name="DOE Joint Genome Institute"/>
            <person name="Kuo A."/>
            <person name="Miyauchi S."/>
            <person name="Kiss E."/>
            <person name="Drula E."/>
            <person name="Kohler A."/>
            <person name="Sanchez-Garcia M."/>
            <person name="Andreopoulos B."/>
            <person name="Barry K.W."/>
            <person name="Bonito G."/>
            <person name="Buee M."/>
            <person name="Carver A."/>
            <person name="Chen C."/>
            <person name="Cichocki N."/>
            <person name="Clum A."/>
            <person name="Culley D."/>
            <person name="Crous P.W."/>
            <person name="Fauchery L."/>
            <person name="Girlanda M."/>
            <person name="Hayes R."/>
            <person name="Keri Z."/>
            <person name="Labutti K."/>
            <person name="Lipzen A."/>
            <person name="Lombard V."/>
            <person name="Magnuson J."/>
            <person name="Maillard F."/>
            <person name="Morin E."/>
            <person name="Murat C."/>
            <person name="Nolan M."/>
            <person name="Ohm R."/>
            <person name="Pangilinan J."/>
            <person name="Pereira M."/>
            <person name="Perotto S."/>
            <person name="Peter M."/>
            <person name="Riley R."/>
            <person name="Sitrit Y."/>
            <person name="Stielow B."/>
            <person name="Szollosi G."/>
            <person name="Zifcakova L."/>
            <person name="Stursova M."/>
            <person name="Spatafora J.W."/>
            <person name="Tedersoo L."/>
            <person name="Vaario L.-M."/>
            <person name="Yamada A."/>
            <person name="Yan M."/>
            <person name="Wang P."/>
            <person name="Xu J."/>
            <person name="Bruns T."/>
            <person name="Baldrian P."/>
            <person name="Vilgalys R."/>
            <person name="Henrissat B."/>
            <person name="Grigoriev I.V."/>
            <person name="Hibbett D."/>
            <person name="Nagy L.G."/>
            <person name="Martin F.M."/>
        </authorList>
    </citation>
    <scope>NUCLEOTIDE SEQUENCE</scope>
    <source>
        <strain evidence="1">UH-Tt-Lm1</strain>
    </source>
</reference>
<reference evidence="1" key="1">
    <citation type="journal article" date="2020" name="Nat. Commun.">
        <title>Large-scale genome sequencing of mycorrhizal fungi provides insights into the early evolution of symbiotic traits.</title>
        <authorList>
            <person name="Miyauchi S."/>
            <person name="Kiss E."/>
            <person name="Kuo A."/>
            <person name="Drula E."/>
            <person name="Kohler A."/>
            <person name="Sanchez-Garcia M."/>
            <person name="Morin E."/>
            <person name="Andreopoulos B."/>
            <person name="Barry K.W."/>
            <person name="Bonito G."/>
            <person name="Buee M."/>
            <person name="Carver A."/>
            <person name="Chen C."/>
            <person name="Cichocki N."/>
            <person name="Clum A."/>
            <person name="Culley D."/>
            <person name="Crous P.W."/>
            <person name="Fauchery L."/>
            <person name="Girlanda M."/>
            <person name="Hayes R.D."/>
            <person name="Keri Z."/>
            <person name="LaButti K."/>
            <person name="Lipzen A."/>
            <person name="Lombard V."/>
            <person name="Magnuson J."/>
            <person name="Maillard F."/>
            <person name="Murat C."/>
            <person name="Nolan M."/>
            <person name="Ohm R.A."/>
            <person name="Pangilinan J."/>
            <person name="Pereira M.F."/>
            <person name="Perotto S."/>
            <person name="Peter M."/>
            <person name="Pfister S."/>
            <person name="Riley R."/>
            <person name="Sitrit Y."/>
            <person name="Stielow J.B."/>
            <person name="Szollosi G."/>
            <person name="Zifcakova L."/>
            <person name="Stursova M."/>
            <person name="Spatafora J.W."/>
            <person name="Tedersoo L."/>
            <person name="Vaario L.M."/>
            <person name="Yamada A."/>
            <person name="Yan M."/>
            <person name="Wang P."/>
            <person name="Xu J."/>
            <person name="Bruns T."/>
            <person name="Baldrian P."/>
            <person name="Vilgalys R."/>
            <person name="Dunand C."/>
            <person name="Henrissat B."/>
            <person name="Grigoriev I.V."/>
            <person name="Hibbett D."/>
            <person name="Nagy L.G."/>
            <person name="Martin F.M."/>
        </authorList>
    </citation>
    <scope>NUCLEOTIDE SEQUENCE</scope>
    <source>
        <strain evidence="1">UH-Tt-Lm1</strain>
    </source>
</reference>
<evidence type="ECO:0000313" key="2">
    <source>
        <dbReference type="Proteomes" id="UP000736335"/>
    </source>
</evidence>
<dbReference type="Proteomes" id="UP000736335">
    <property type="component" value="Unassembled WGS sequence"/>
</dbReference>
<comment type="caution">
    <text evidence="1">The sequence shown here is derived from an EMBL/GenBank/DDBJ whole genome shotgun (WGS) entry which is preliminary data.</text>
</comment>
<dbReference type="EMBL" id="WIUZ02000012">
    <property type="protein sequence ID" value="KAF9782344.1"/>
    <property type="molecule type" value="Genomic_DNA"/>
</dbReference>